<evidence type="ECO:0000256" key="6">
    <source>
        <dbReference type="PROSITE-ProRule" id="PRU00433"/>
    </source>
</evidence>
<dbReference type="InterPro" id="IPR011964">
    <property type="entry name" value="YVTN_b-propeller_repeat"/>
</dbReference>
<dbReference type="GO" id="GO:0046872">
    <property type="term" value="F:metal ion binding"/>
    <property type="evidence" value="ECO:0007669"/>
    <property type="project" value="UniProtKB-KW"/>
</dbReference>
<dbReference type="PROSITE" id="PS51257">
    <property type="entry name" value="PROKAR_LIPOPROTEIN"/>
    <property type="match status" value="1"/>
</dbReference>
<name>A0AAE0RZ35_9BIVA</name>
<gene>
    <name evidence="8" type="ORF">CHS0354_023790</name>
</gene>
<dbReference type="GO" id="GO:0020037">
    <property type="term" value="F:heme binding"/>
    <property type="evidence" value="ECO:0007669"/>
    <property type="project" value="InterPro"/>
</dbReference>
<dbReference type="InterPro" id="IPR011048">
    <property type="entry name" value="Haem_d1_sf"/>
</dbReference>
<evidence type="ECO:0000259" key="7">
    <source>
        <dbReference type="PROSITE" id="PS51007"/>
    </source>
</evidence>
<dbReference type="PANTHER" id="PTHR47197">
    <property type="entry name" value="PROTEIN NIRF"/>
    <property type="match status" value="1"/>
</dbReference>
<dbReference type="InterPro" id="IPR051200">
    <property type="entry name" value="Host-pathogen_enzymatic-act"/>
</dbReference>
<dbReference type="NCBIfam" id="TIGR02276">
    <property type="entry name" value="beta_rpt_yvtn"/>
    <property type="match status" value="2"/>
</dbReference>
<evidence type="ECO:0000256" key="1">
    <source>
        <dbReference type="ARBA" id="ARBA00006488"/>
    </source>
</evidence>
<keyword evidence="9" id="KW-1185">Reference proteome</keyword>
<organism evidence="8 9">
    <name type="scientific">Potamilus streckersoni</name>
    <dbReference type="NCBI Taxonomy" id="2493646"/>
    <lineage>
        <taxon>Eukaryota</taxon>
        <taxon>Metazoa</taxon>
        <taxon>Spiralia</taxon>
        <taxon>Lophotrochozoa</taxon>
        <taxon>Mollusca</taxon>
        <taxon>Bivalvia</taxon>
        <taxon>Autobranchia</taxon>
        <taxon>Heteroconchia</taxon>
        <taxon>Palaeoheterodonta</taxon>
        <taxon>Unionida</taxon>
        <taxon>Unionoidea</taxon>
        <taxon>Unionidae</taxon>
        <taxon>Ambleminae</taxon>
        <taxon>Lampsilini</taxon>
        <taxon>Potamilus</taxon>
    </lineage>
</organism>
<dbReference type="SUPFAM" id="SSF46626">
    <property type="entry name" value="Cytochrome c"/>
    <property type="match status" value="2"/>
</dbReference>
<evidence type="ECO:0000313" key="9">
    <source>
        <dbReference type="Proteomes" id="UP001195483"/>
    </source>
</evidence>
<accession>A0AAE0RZ35</accession>
<dbReference type="Proteomes" id="UP001195483">
    <property type="component" value="Unassembled WGS sequence"/>
</dbReference>
<evidence type="ECO:0000256" key="3">
    <source>
        <dbReference type="ARBA" id="ARBA00022723"/>
    </source>
</evidence>
<sequence length="556" mass="61778">MIALQKATIRFVALYFFAIFLLIISTSCHRESEDLKKKASKKTQLKKKTNVASDKETILRGEKIFEKYCMQCHASGGTGQIGPNLTDDYWIRGATEEEITRTINEGVPDKGMVAFAEHLPEHEISDVIAYVVSLRGTNKIGKSAQGYLYKKIGDSYEKDKNAPFTVAEVEIPKDVPIISANGNVKRGKDLFNVVLGCAHCHGTDAYGHIDNRNIKEAKKRYSKNWLRVIDYVMFYGRSVHPTDEVYVTNEDGKSLSVIKDSETVSVKTIPIGKRPRGVKFSLDRKLLYVATSGSPKMPPWMSKEEKNSLITDPKADGIAEIDLQTLAVTNIFNAGTDPEQFDIARDGTRLFVANEDASTLSVFDLNKKKIIAEINVGNEPEGVRVSHIGNLVAVTCEEKGELFIIDCVDYSIVAEKEIGKRPRSVVFSPDDELLYVSSEGEGVIYELEVKTLLVNKTIKLPAGSAPVEMVMNKQGDKLFVANGRGKTVCEIDLLSKKVKRTVSIKDRPWSLALNQTETRLYTANGPSDDISIIDLETFTVLQNIKTDKGPWGIVVR</sequence>
<evidence type="ECO:0000313" key="8">
    <source>
        <dbReference type="EMBL" id="KAK3582251.1"/>
    </source>
</evidence>
<dbReference type="PANTHER" id="PTHR47197:SF3">
    <property type="entry name" value="DIHYDRO-HEME D1 DEHYDROGENASE"/>
    <property type="match status" value="1"/>
</dbReference>
<feature type="domain" description="Cytochrome c" evidence="7">
    <location>
        <begin position="182"/>
        <end position="325"/>
    </location>
</feature>
<keyword evidence="5 6" id="KW-0408">Iron</keyword>
<evidence type="ECO:0000256" key="4">
    <source>
        <dbReference type="ARBA" id="ARBA00022729"/>
    </source>
</evidence>
<dbReference type="Gene3D" id="2.130.10.10">
    <property type="entry name" value="YVTN repeat-like/Quinoprotein amine dehydrogenase"/>
    <property type="match status" value="2"/>
</dbReference>
<keyword evidence="4" id="KW-0732">Signal</keyword>
<dbReference type="EMBL" id="JAEAOA010001427">
    <property type="protein sequence ID" value="KAK3582251.1"/>
    <property type="molecule type" value="Genomic_DNA"/>
</dbReference>
<reference evidence="8" key="3">
    <citation type="submission" date="2023-05" db="EMBL/GenBank/DDBJ databases">
        <authorList>
            <person name="Smith C.H."/>
        </authorList>
    </citation>
    <scope>NUCLEOTIDE SEQUENCE</scope>
    <source>
        <strain evidence="8">CHS0354</strain>
        <tissue evidence="8">Mantle</tissue>
    </source>
</reference>
<dbReference type="Pfam" id="PF21783">
    <property type="entry name" value="YNCE"/>
    <property type="match status" value="1"/>
</dbReference>
<feature type="domain" description="Cytochrome c" evidence="7">
    <location>
        <begin position="56"/>
        <end position="135"/>
    </location>
</feature>
<dbReference type="Gene3D" id="1.10.760.10">
    <property type="entry name" value="Cytochrome c-like domain"/>
    <property type="match status" value="1"/>
</dbReference>
<keyword evidence="3 6" id="KW-0479">Metal-binding</keyword>
<reference evidence="8" key="1">
    <citation type="journal article" date="2021" name="Genome Biol. Evol.">
        <title>A High-Quality Reference Genome for a Parasitic Bivalve with Doubly Uniparental Inheritance (Bivalvia: Unionida).</title>
        <authorList>
            <person name="Smith C.H."/>
        </authorList>
    </citation>
    <scope>NUCLEOTIDE SEQUENCE</scope>
    <source>
        <strain evidence="8">CHS0354</strain>
    </source>
</reference>
<dbReference type="AlphaFoldDB" id="A0AAE0RZ35"/>
<dbReference type="InterPro" id="IPR048433">
    <property type="entry name" value="YNCE-like_beta-prop"/>
</dbReference>
<proteinExistence type="inferred from homology"/>
<evidence type="ECO:0000256" key="2">
    <source>
        <dbReference type="ARBA" id="ARBA00022617"/>
    </source>
</evidence>
<dbReference type="InterPro" id="IPR036909">
    <property type="entry name" value="Cyt_c-like_dom_sf"/>
</dbReference>
<dbReference type="GO" id="GO:0009055">
    <property type="term" value="F:electron transfer activity"/>
    <property type="evidence" value="ECO:0007669"/>
    <property type="project" value="InterPro"/>
</dbReference>
<comment type="similarity">
    <text evidence="1">Belongs to the cytochrome c family.</text>
</comment>
<dbReference type="InterPro" id="IPR009056">
    <property type="entry name" value="Cyt_c-like_dom"/>
</dbReference>
<keyword evidence="2 6" id="KW-0349">Heme</keyword>
<dbReference type="Pfam" id="PF13442">
    <property type="entry name" value="Cytochrome_CBB3"/>
    <property type="match status" value="1"/>
</dbReference>
<dbReference type="PROSITE" id="PS51007">
    <property type="entry name" value="CYTC"/>
    <property type="match status" value="2"/>
</dbReference>
<evidence type="ECO:0000256" key="5">
    <source>
        <dbReference type="ARBA" id="ARBA00023004"/>
    </source>
</evidence>
<dbReference type="SUPFAM" id="SSF51004">
    <property type="entry name" value="C-terminal (heme d1) domain of cytochrome cd1-nitrite reductase"/>
    <property type="match status" value="1"/>
</dbReference>
<comment type="caution">
    <text evidence="8">The sequence shown here is derived from an EMBL/GenBank/DDBJ whole genome shotgun (WGS) entry which is preliminary data.</text>
</comment>
<reference evidence="8" key="2">
    <citation type="journal article" date="2021" name="Genome Biol. Evol.">
        <title>Developing a high-quality reference genome for a parasitic bivalve with doubly uniparental inheritance (Bivalvia: Unionida).</title>
        <authorList>
            <person name="Smith C.H."/>
        </authorList>
    </citation>
    <scope>NUCLEOTIDE SEQUENCE</scope>
    <source>
        <strain evidence="8">CHS0354</strain>
        <tissue evidence="8">Mantle</tissue>
    </source>
</reference>
<dbReference type="InterPro" id="IPR015943">
    <property type="entry name" value="WD40/YVTN_repeat-like_dom_sf"/>
</dbReference>
<protein>
    <recommendedName>
        <fullName evidence="7">Cytochrome c domain-containing protein</fullName>
    </recommendedName>
</protein>